<reference evidence="2" key="1">
    <citation type="submission" date="2016-06" db="EMBL/GenBank/DDBJ databases">
        <title>Parallel loss of symbiosis genes in relatives of nitrogen-fixing non-legume Parasponia.</title>
        <authorList>
            <person name="Van Velzen R."/>
            <person name="Holmer R."/>
            <person name="Bu F."/>
            <person name="Rutten L."/>
            <person name="Van Zeijl A."/>
            <person name="Liu W."/>
            <person name="Santuari L."/>
            <person name="Cao Q."/>
            <person name="Sharma T."/>
            <person name="Shen D."/>
            <person name="Roswanjaya Y."/>
            <person name="Wardhani T."/>
            <person name="Kalhor M.S."/>
            <person name="Jansen J."/>
            <person name="Van den Hoogen J."/>
            <person name="Gungor B."/>
            <person name="Hartog M."/>
            <person name="Hontelez J."/>
            <person name="Verver J."/>
            <person name="Yang W.-C."/>
            <person name="Schijlen E."/>
            <person name="Repin R."/>
            <person name="Schilthuizen M."/>
            <person name="Schranz E."/>
            <person name="Heidstra R."/>
            <person name="Miyata K."/>
            <person name="Fedorova E."/>
            <person name="Kohlen W."/>
            <person name="Bisseling T."/>
            <person name="Smit S."/>
            <person name="Geurts R."/>
        </authorList>
    </citation>
    <scope>NUCLEOTIDE SEQUENCE [LARGE SCALE GENOMIC DNA]</scope>
    <source>
        <strain evidence="2">cv. RG33-2</strain>
    </source>
</reference>
<comment type="caution">
    <text evidence="1">The sequence shown here is derived from an EMBL/GenBank/DDBJ whole genome shotgun (WGS) entry which is preliminary data.</text>
</comment>
<keyword evidence="2" id="KW-1185">Reference proteome</keyword>
<gene>
    <name evidence="1" type="ORF">TorRG33x02_344150</name>
</gene>
<name>A0A2P5AQL5_TREOI</name>
<dbReference type="Proteomes" id="UP000237000">
    <property type="component" value="Unassembled WGS sequence"/>
</dbReference>
<evidence type="ECO:0000313" key="2">
    <source>
        <dbReference type="Proteomes" id="UP000237000"/>
    </source>
</evidence>
<accession>A0A2P5AQL5</accession>
<organism evidence="1 2">
    <name type="scientific">Trema orientale</name>
    <name type="common">Charcoal tree</name>
    <name type="synonym">Celtis orientalis</name>
    <dbReference type="NCBI Taxonomy" id="63057"/>
    <lineage>
        <taxon>Eukaryota</taxon>
        <taxon>Viridiplantae</taxon>
        <taxon>Streptophyta</taxon>
        <taxon>Embryophyta</taxon>
        <taxon>Tracheophyta</taxon>
        <taxon>Spermatophyta</taxon>
        <taxon>Magnoliopsida</taxon>
        <taxon>eudicotyledons</taxon>
        <taxon>Gunneridae</taxon>
        <taxon>Pentapetalae</taxon>
        <taxon>rosids</taxon>
        <taxon>fabids</taxon>
        <taxon>Rosales</taxon>
        <taxon>Cannabaceae</taxon>
        <taxon>Trema</taxon>
    </lineage>
</organism>
<dbReference type="EMBL" id="JXTC01000740">
    <property type="protein sequence ID" value="PON38832.1"/>
    <property type="molecule type" value="Genomic_DNA"/>
</dbReference>
<proteinExistence type="predicted"/>
<dbReference type="AlphaFoldDB" id="A0A2P5AQL5"/>
<sequence>MDIYSRLVYRHERNRVIHGDSTQLRSLVIDWATTYLYRYQESQSKTSYGSPSQSVHRWVKPSVGRYKLNVDTALDSSTNSVGIGAIYSGTLMG</sequence>
<dbReference type="OrthoDB" id="1226698at2759"/>
<protein>
    <submittedName>
        <fullName evidence="1">Uncharacterized protein</fullName>
    </submittedName>
</protein>
<dbReference type="InParanoid" id="A0A2P5AQL5"/>
<evidence type="ECO:0000313" key="1">
    <source>
        <dbReference type="EMBL" id="PON38832.1"/>
    </source>
</evidence>